<comment type="function">
    <text evidence="2">E1 component of the 2-oxoglutarate dehydrogenase (OGDH) complex which catalyzes the decarboxylation of 2-oxoglutarate, the first step in the conversion of 2-oxoglutarate to succinyl-CoA and CO(2).</text>
</comment>
<dbReference type="InterPro" id="IPR005475">
    <property type="entry name" value="Transketolase-like_Pyr-bd"/>
</dbReference>
<evidence type="ECO:0000256" key="2">
    <source>
        <dbReference type="ARBA" id="ARBA00003906"/>
    </source>
</evidence>
<proteinExistence type="predicted"/>
<keyword evidence="5" id="KW-0786">Thiamine pyrophosphate</keyword>
<dbReference type="PANTHER" id="PTHR23152:SF4">
    <property type="entry name" value="2-OXOADIPATE DEHYDROGENASE COMPLEX COMPONENT E1"/>
    <property type="match status" value="1"/>
</dbReference>
<dbReference type="GO" id="GO:0006099">
    <property type="term" value="P:tricarboxylic acid cycle"/>
    <property type="evidence" value="ECO:0007669"/>
    <property type="project" value="TreeGrafter"/>
</dbReference>
<keyword evidence="4" id="KW-0560">Oxidoreductase</keyword>
<dbReference type="GO" id="GO:0005829">
    <property type="term" value="C:cytosol"/>
    <property type="evidence" value="ECO:0007669"/>
    <property type="project" value="TreeGrafter"/>
</dbReference>
<dbReference type="Pfam" id="PF02779">
    <property type="entry name" value="Transket_pyr"/>
    <property type="match status" value="1"/>
</dbReference>
<accession>Q6MC85</accession>
<dbReference type="KEGG" id="pcu:PC_RS05260"/>
<dbReference type="Gene3D" id="3.40.50.970">
    <property type="match status" value="1"/>
</dbReference>
<dbReference type="Gene3D" id="3.40.50.11610">
    <property type="entry name" value="Multifunctional 2-oxoglutarate metabolism enzyme, C-terminal domain"/>
    <property type="match status" value="1"/>
</dbReference>
<feature type="domain" description="Transketolase-like pyrimidine-binding" evidence="6">
    <location>
        <begin position="550"/>
        <end position="743"/>
    </location>
</feature>
<dbReference type="NCBIfam" id="TIGR00239">
    <property type="entry name" value="2oxo_dh_E1"/>
    <property type="match status" value="1"/>
</dbReference>
<dbReference type="eggNOG" id="COG0567">
    <property type="taxonomic scope" value="Bacteria"/>
</dbReference>
<gene>
    <name evidence="7" type="ORF">PC_RS05260</name>
</gene>
<dbReference type="CDD" id="cd02016">
    <property type="entry name" value="TPP_E1_OGDC_like"/>
    <property type="match status" value="1"/>
</dbReference>
<dbReference type="RefSeq" id="WP_011175640.1">
    <property type="nucleotide sequence ID" value="NC_005861.2"/>
</dbReference>
<organism evidence="7 8">
    <name type="scientific">Protochlamydia amoebophila (strain UWE25)</name>
    <dbReference type="NCBI Taxonomy" id="264201"/>
    <lineage>
        <taxon>Bacteria</taxon>
        <taxon>Pseudomonadati</taxon>
        <taxon>Chlamydiota</taxon>
        <taxon>Chlamydiia</taxon>
        <taxon>Parachlamydiales</taxon>
        <taxon>Parachlamydiaceae</taxon>
        <taxon>Candidatus Protochlamydia</taxon>
    </lineage>
</organism>
<dbReference type="AlphaFoldDB" id="Q6MC85"/>
<dbReference type="STRING" id="264201.pc1090"/>
<sequence>MDGHPIVEGELANIELLENLYQDYQKKYDSLDPSWHRYFQELETASSFTTTNKQSSSSNHVDHVIDVLRRDGHLISSVNPISLNPSSFTFSLTEYLKPCVDTQAIIQTSKFEYLRKIYCDRIGFEYKHLNDKKMEVWIQDFIEQQFFKQTLTKEQKQHVLACLSRSELFETFLHTKYIGQKRFSLEGAETLIPMLDLLIEAGAEQGVQEFLVGMAHRGRLNVLANILNKSLDTIFSEFGEEYIPTSLEGMGDVKYHKGYTGEKIKTRLGKSIKISLSPNPSHLESVNAVVEGKTRAKQFLAGGEKARKKIIPILIHGDAAVSGQGVVYETLQLSQLKGYETGGTIHFVINNQIGFTTIPRDLRSTRYCTDIARAFGLPIFHVNAEDPDSCVQVTLLALEIRQRFHCDVFIDLNGYRKYGHNEGDEPAYTQPLECRLIKGKQSIRKMYYDQLLVQGILDPQMMDQLEAAYKAGLREVHEKINQPQAISSVVKQPFSIPQSFFQSVETGVNLEKLISLAERFSQIPQGFTLHPKVDYLVKERLRQVKENKLIDWGLAEHLAYASLLEEGVSIRISGQDCCRGTFSHRHAIWVDQHTEKDYYPLAHLKQGQGKFEIVNSPLSEMAVLGFEYGYSVVCVKGLNVWEAQFGDFNNGAQIIIDQFIASAEQKWGQKSGLILFLPHGLEGQGPEHSSGRLERFLTLAGHDNLQIVNTTTPAQFFHLLRRQVKHQFEKPLIVFTPKGLLRYPKCVSALHEFTQGTFREIIDDVFANPSEIKRLVLCSGRIYYDLLAEREKLNQKEIGFIRIEQLYPLHMEELKKLIFQYPHIQEVVWAQEEPQNMGAWSFMFPYLNELISSSIQLSYVGRERSATPATGSYCLHNQEHANILKQVFKT</sequence>
<dbReference type="NCBIfam" id="NF008907">
    <property type="entry name" value="PRK12270.1"/>
    <property type="match status" value="1"/>
</dbReference>
<dbReference type="HOGENOM" id="CLU_004709_1_0_0"/>
<dbReference type="InterPro" id="IPR029061">
    <property type="entry name" value="THDP-binding"/>
</dbReference>
<dbReference type="EMBL" id="BX908798">
    <property type="protein sequence ID" value="CAF23814.1"/>
    <property type="molecule type" value="Genomic_DNA"/>
</dbReference>
<dbReference type="Proteomes" id="UP000000529">
    <property type="component" value="Chromosome"/>
</dbReference>
<dbReference type="Pfam" id="PF00676">
    <property type="entry name" value="E1_dh"/>
    <property type="match status" value="1"/>
</dbReference>
<dbReference type="InterPro" id="IPR042179">
    <property type="entry name" value="KGD_C_sf"/>
</dbReference>
<dbReference type="GO" id="GO:0030976">
    <property type="term" value="F:thiamine pyrophosphate binding"/>
    <property type="evidence" value="ECO:0007669"/>
    <property type="project" value="InterPro"/>
</dbReference>
<dbReference type="NCBIfam" id="NF006914">
    <property type="entry name" value="PRK09404.1"/>
    <property type="match status" value="1"/>
</dbReference>
<protein>
    <recommendedName>
        <fullName evidence="3">oxoglutarate dehydrogenase (succinyl-transferring)</fullName>
        <ecNumber evidence="3">1.2.4.2</ecNumber>
    </recommendedName>
</protein>
<dbReference type="SUPFAM" id="SSF52518">
    <property type="entry name" value="Thiamin diphosphate-binding fold (THDP-binding)"/>
    <property type="match status" value="2"/>
</dbReference>
<dbReference type="SMART" id="SM00861">
    <property type="entry name" value="Transket_pyr"/>
    <property type="match status" value="1"/>
</dbReference>
<comment type="cofactor">
    <cofactor evidence="1">
        <name>thiamine diphosphate</name>
        <dbReference type="ChEBI" id="CHEBI:58937"/>
    </cofactor>
</comment>
<evidence type="ECO:0000259" key="6">
    <source>
        <dbReference type="SMART" id="SM00861"/>
    </source>
</evidence>
<dbReference type="GO" id="GO:0004591">
    <property type="term" value="F:oxoglutarate dehydrogenase (succinyl-transferring) activity"/>
    <property type="evidence" value="ECO:0007669"/>
    <property type="project" value="UniProtKB-EC"/>
</dbReference>
<evidence type="ECO:0000256" key="3">
    <source>
        <dbReference type="ARBA" id="ARBA00012280"/>
    </source>
</evidence>
<evidence type="ECO:0000313" key="8">
    <source>
        <dbReference type="Proteomes" id="UP000000529"/>
    </source>
</evidence>
<dbReference type="InterPro" id="IPR001017">
    <property type="entry name" value="DH_E1"/>
</dbReference>
<dbReference type="Pfam" id="PF16870">
    <property type="entry name" value="OxoGdeHyase_C"/>
    <property type="match status" value="1"/>
</dbReference>
<evidence type="ECO:0000256" key="4">
    <source>
        <dbReference type="ARBA" id="ARBA00023002"/>
    </source>
</evidence>
<name>Q6MC85_PARUW</name>
<dbReference type="GO" id="GO:0045252">
    <property type="term" value="C:oxoglutarate dehydrogenase complex"/>
    <property type="evidence" value="ECO:0007669"/>
    <property type="project" value="TreeGrafter"/>
</dbReference>
<keyword evidence="8" id="KW-1185">Reference proteome</keyword>
<dbReference type="Gene3D" id="3.40.50.12470">
    <property type="match status" value="1"/>
</dbReference>
<evidence type="ECO:0000313" key="7">
    <source>
        <dbReference type="EMBL" id="CAF23814.1"/>
    </source>
</evidence>
<dbReference type="OrthoDB" id="9759785at2"/>
<evidence type="ECO:0000256" key="5">
    <source>
        <dbReference type="ARBA" id="ARBA00023052"/>
    </source>
</evidence>
<reference evidence="7 8" key="1">
    <citation type="journal article" date="2004" name="Science">
        <title>Illuminating the evolutionary history of chlamydiae.</title>
        <authorList>
            <person name="Horn M."/>
            <person name="Collingro A."/>
            <person name="Schmitz-Esser S."/>
            <person name="Beier C.L."/>
            <person name="Purkhold U."/>
            <person name="Fartmann B."/>
            <person name="Brandt P."/>
            <person name="Nyakatura G.J."/>
            <person name="Droege M."/>
            <person name="Frishman D."/>
            <person name="Rattei T."/>
            <person name="Mewes H."/>
            <person name="Wagner M."/>
        </authorList>
    </citation>
    <scope>NUCLEOTIDE SEQUENCE [LARGE SCALE GENOMIC DNA]</scope>
    <source>
        <strain evidence="7 8">UWE25</strain>
    </source>
</reference>
<dbReference type="InterPro" id="IPR031717">
    <property type="entry name" value="ODO-1/KGD_C"/>
</dbReference>
<dbReference type="PANTHER" id="PTHR23152">
    <property type="entry name" value="2-OXOGLUTARATE DEHYDROGENASE"/>
    <property type="match status" value="1"/>
</dbReference>
<evidence type="ECO:0000256" key="1">
    <source>
        <dbReference type="ARBA" id="ARBA00001964"/>
    </source>
</evidence>
<dbReference type="InterPro" id="IPR011603">
    <property type="entry name" value="2oxoglutarate_DH_E1"/>
</dbReference>
<dbReference type="EC" id="1.2.4.2" evidence="3"/>
<dbReference type="PIRSF" id="PIRSF000157">
    <property type="entry name" value="Oxoglu_dh_E1"/>
    <property type="match status" value="1"/>
</dbReference>